<sequence length="47" mass="5272">MKRATFVFIGVIFITASVVLTQNKTEKETASIVKVDLKKQHLPNVLD</sequence>
<dbReference type="Proteomes" id="UP001164705">
    <property type="component" value="Chromosome"/>
</dbReference>
<keyword evidence="2" id="KW-1185">Reference proteome</keyword>
<gene>
    <name evidence="1" type="ORF">N7U66_14425</name>
</gene>
<name>A0A9E8MUR6_9FLAO</name>
<proteinExistence type="predicted"/>
<dbReference type="KEGG" id="lnu:N7U66_14425"/>
<dbReference type="RefSeq" id="WP_267675898.1">
    <property type="nucleotide sequence ID" value="NZ_CP113088.1"/>
</dbReference>
<evidence type="ECO:0000313" key="2">
    <source>
        <dbReference type="Proteomes" id="UP001164705"/>
    </source>
</evidence>
<dbReference type="AlphaFoldDB" id="A0A9E8MUR6"/>
<dbReference type="EMBL" id="CP113088">
    <property type="protein sequence ID" value="WAC01284.1"/>
    <property type="molecule type" value="Genomic_DNA"/>
</dbReference>
<reference evidence="1" key="1">
    <citation type="submission" date="2022-11" db="EMBL/GenBank/DDBJ databases">
        <title>Lacinutrix neustonica HL-RS19T sp. nov., isolated from the surface microlayer sample of brackish Lake Shihwa.</title>
        <authorList>
            <person name="Choi J.Y."/>
            <person name="Hwang C.Y."/>
        </authorList>
    </citation>
    <scope>NUCLEOTIDE SEQUENCE</scope>
    <source>
        <strain evidence="1">HL-RS19</strain>
    </source>
</reference>
<organism evidence="1 2">
    <name type="scientific">Lacinutrix neustonica</name>
    <dbReference type="NCBI Taxonomy" id="2980107"/>
    <lineage>
        <taxon>Bacteria</taxon>
        <taxon>Pseudomonadati</taxon>
        <taxon>Bacteroidota</taxon>
        <taxon>Flavobacteriia</taxon>
        <taxon>Flavobacteriales</taxon>
        <taxon>Flavobacteriaceae</taxon>
        <taxon>Lacinutrix</taxon>
    </lineage>
</organism>
<protein>
    <submittedName>
        <fullName evidence="1">Uncharacterized protein</fullName>
    </submittedName>
</protein>
<evidence type="ECO:0000313" key="1">
    <source>
        <dbReference type="EMBL" id="WAC01284.1"/>
    </source>
</evidence>
<accession>A0A9E8MUR6</accession>